<protein>
    <submittedName>
        <fullName evidence="1">Uncharacterized protein</fullName>
    </submittedName>
</protein>
<organism evidence="1 2">
    <name type="scientific">Gigaspora rosea</name>
    <dbReference type="NCBI Taxonomy" id="44941"/>
    <lineage>
        <taxon>Eukaryota</taxon>
        <taxon>Fungi</taxon>
        <taxon>Fungi incertae sedis</taxon>
        <taxon>Mucoromycota</taxon>
        <taxon>Glomeromycotina</taxon>
        <taxon>Glomeromycetes</taxon>
        <taxon>Diversisporales</taxon>
        <taxon>Gigasporaceae</taxon>
        <taxon>Gigaspora</taxon>
    </lineage>
</organism>
<dbReference type="OrthoDB" id="258495at2759"/>
<reference evidence="1 2" key="1">
    <citation type="submission" date="2018-06" db="EMBL/GenBank/DDBJ databases">
        <title>Comparative genomics reveals the genomic features of Rhizophagus irregularis, R. cerebriforme, R. diaphanum and Gigaspora rosea, and their symbiotic lifestyle signature.</title>
        <authorList>
            <person name="Morin E."/>
            <person name="San Clemente H."/>
            <person name="Chen E.C.H."/>
            <person name="De La Providencia I."/>
            <person name="Hainaut M."/>
            <person name="Kuo A."/>
            <person name="Kohler A."/>
            <person name="Murat C."/>
            <person name="Tang N."/>
            <person name="Roy S."/>
            <person name="Loubradou J."/>
            <person name="Henrissat B."/>
            <person name="Grigoriev I.V."/>
            <person name="Corradi N."/>
            <person name="Roux C."/>
            <person name="Martin F.M."/>
        </authorList>
    </citation>
    <scope>NUCLEOTIDE SEQUENCE [LARGE SCALE GENOMIC DNA]</scope>
    <source>
        <strain evidence="1 2">DAOM 194757</strain>
    </source>
</reference>
<evidence type="ECO:0000313" key="1">
    <source>
        <dbReference type="EMBL" id="RIB27637.1"/>
    </source>
</evidence>
<dbReference type="AlphaFoldDB" id="A0A397W220"/>
<dbReference type="EMBL" id="QKWP01000092">
    <property type="protein sequence ID" value="RIB27637.1"/>
    <property type="molecule type" value="Genomic_DNA"/>
</dbReference>
<name>A0A397W220_9GLOM</name>
<dbReference type="Proteomes" id="UP000266673">
    <property type="component" value="Unassembled WGS sequence"/>
</dbReference>
<proteinExistence type="predicted"/>
<keyword evidence="2" id="KW-1185">Reference proteome</keyword>
<evidence type="ECO:0000313" key="2">
    <source>
        <dbReference type="Proteomes" id="UP000266673"/>
    </source>
</evidence>
<gene>
    <name evidence="1" type="ORF">C2G38_2160056</name>
</gene>
<accession>A0A397W220</accession>
<sequence length="174" mass="19716">MEETILFNGLGLLTMWKIDDKSHFVSIDSSGLKVKEILTKVTIEFFCSGSGKPYGPTFTIGVAIYLPNNLDNLKNNSYPCIGLRSQDASFEANFGRKKMVGSSTLPVDYLSKILSKRKTIFLLVKDEADIILEIRRTSPKDRHCCSYPNQEEGMQVNKQERAHKETWPVFKIGF</sequence>
<comment type="caution">
    <text evidence="1">The sequence shown here is derived from an EMBL/GenBank/DDBJ whole genome shotgun (WGS) entry which is preliminary data.</text>
</comment>